<reference evidence="1 2" key="1">
    <citation type="journal article" date="2012" name="J. Bacteriol.">
        <title>Complete genome sequence of strain 1860, a crenarchaeon of the genus pyrobaculum able to grow with various electron acceptors.</title>
        <authorList>
            <person name="Mardanov A.V."/>
            <person name="Gumerov V.M."/>
            <person name="Slobodkina G.B."/>
            <person name="Beletsky A.V."/>
            <person name="Bonch-Osmolovskaya E.A."/>
            <person name="Ravin N.V."/>
            <person name="Skryabin K.G."/>
        </authorList>
    </citation>
    <scope>NUCLEOTIDE SEQUENCE [LARGE SCALE GENOMIC DNA]</scope>
    <source>
        <strain evidence="1 2">1860</strain>
    </source>
</reference>
<dbReference type="BioCyc" id="PSP1104324:GJSN-942-MONOMER"/>
<dbReference type="STRING" id="1104324.P186_0962"/>
<dbReference type="eggNOG" id="arCOG09814">
    <property type="taxonomic scope" value="Archaea"/>
</dbReference>
<evidence type="ECO:0000313" key="1">
    <source>
        <dbReference type="EMBL" id="AET32403.1"/>
    </source>
</evidence>
<proteinExistence type="predicted"/>
<dbReference type="GeneID" id="11595221"/>
<evidence type="ECO:0000313" key="2">
    <source>
        <dbReference type="Proteomes" id="UP000005867"/>
    </source>
</evidence>
<accession>G7VBH3</accession>
<dbReference type="OrthoDB" id="387717at2157"/>
<dbReference type="RefSeq" id="WP_014288231.1">
    <property type="nucleotide sequence ID" value="NC_016645.1"/>
</dbReference>
<organism evidence="1 2">
    <name type="scientific">Pyrobaculum ferrireducens</name>
    <dbReference type="NCBI Taxonomy" id="1104324"/>
    <lineage>
        <taxon>Archaea</taxon>
        <taxon>Thermoproteota</taxon>
        <taxon>Thermoprotei</taxon>
        <taxon>Thermoproteales</taxon>
        <taxon>Thermoproteaceae</taxon>
        <taxon>Pyrobaculum</taxon>
    </lineage>
</organism>
<gene>
    <name evidence="1" type="ORF">P186_0962</name>
</gene>
<sequence>MSRRKKDTSRKEKTNSINNICIDINNINKYINFIYFYKVNAFSILATSMPVSEIKSNINNFIESINNYIEHIQKKSRKISKDKSGLLLSESDFASCSKALSSEELIEMKEFLKSSIYLYTLKTSGTFKTLSAFDKLNQMADYVFRVCFHDDCHLAIVEVAGYDLASRDMSSINREFLRFMNKLRLTYTPAYVLAMSLAVRHLARCQEAEVRLVRIKGSYYTSIPLQHRLLCTLKPLANFYIDLVEAGSGYVESVASKILEMVQTDDRYKIYEVLRNMSQTRKLDIREREALDKLVAFLVK</sequence>
<dbReference type="HOGENOM" id="CLU_948695_0_0_2"/>
<dbReference type="Proteomes" id="UP000005867">
    <property type="component" value="Chromosome"/>
</dbReference>
<protein>
    <submittedName>
        <fullName evidence="1">Uncharacterized protein</fullName>
    </submittedName>
</protein>
<dbReference type="KEGG" id="pyr:P186_0962"/>
<keyword evidence="2" id="KW-1185">Reference proteome</keyword>
<name>G7VBH3_9CREN</name>
<dbReference type="EMBL" id="CP003098">
    <property type="protein sequence ID" value="AET32403.1"/>
    <property type="molecule type" value="Genomic_DNA"/>
</dbReference>
<dbReference type="AlphaFoldDB" id="G7VBH3"/>